<evidence type="ECO:0008006" key="3">
    <source>
        <dbReference type="Google" id="ProtNLM"/>
    </source>
</evidence>
<gene>
    <name evidence="1" type="ORF">MCOR_1474</name>
</gene>
<organism evidence="1 2">
    <name type="scientific">Mytilus coruscus</name>
    <name type="common">Sea mussel</name>
    <dbReference type="NCBI Taxonomy" id="42192"/>
    <lineage>
        <taxon>Eukaryota</taxon>
        <taxon>Metazoa</taxon>
        <taxon>Spiralia</taxon>
        <taxon>Lophotrochozoa</taxon>
        <taxon>Mollusca</taxon>
        <taxon>Bivalvia</taxon>
        <taxon>Autobranchia</taxon>
        <taxon>Pteriomorphia</taxon>
        <taxon>Mytilida</taxon>
        <taxon>Mytiloidea</taxon>
        <taxon>Mytilidae</taxon>
        <taxon>Mytilinae</taxon>
        <taxon>Mytilus</taxon>
    </lineage>
</organism>
<dbReference type="EMBL" id="CACVKT020000295">
    <property type="protein sequence ID" value="CAC5358058.1"/>
    <property type="molecule type" value="Genomic_DNA"/>
</dbReference>
<dbReference type="Gene3D" id="2.120.10.30">
    <property type="entry name" value="TolB, C-terminal domain"/>
    <property type="match status" value="1"/>
</dbReference>
<keyword evidence="2" id="KW-1185">Reference proteome</keyword>
<proteinExistence type="predicted"/>
<name>A0A6J7ZVS9_MYTCO</name>
<reference evidence="1 2" key="1">
    <citation type="submission" date="2020-06" db="EMBL/GenBank/DDBJ databases">
        <authorList>
            <person name="Li R."/>
            <person name="Bekaert M."/>
        </authorList>
    </citation>
    <scope>NUCLEOTIDE SEQUENCE [LARGE SCALE GENOMIC DNA]</scope>
    <source>
        <strain evidence="2">wild</strain>
    </source>
</reference>
<dbReference type="InterPro" id="IPR011042">
    <property type="entry name" value="6-blade_b-propeller_TolB-like"/>
</dbReference>
<dbReference type="AlphaFoldDB" id="A0A6J7ZVS9"/>
<protein>
    <recommendedName>
        <fullName evidence="3">TRIM2_3</fullName>
    </recommendedName>
</protein>
<evidence type="ECO:0000313" key="2">
    <source>
        <dbReference type="Proteomes" id="UP000507470"/>
    </source>
</evidence>
<dbReference type="SUPFAM" id="SSF69322">
    <property type="entry name" value="Tricorn protease domain 2"/>
    <property type="match status" value="1"/>
</dbReference>
<sequence>MRSLRIYACRILPEGKIIILDNNKRQLLLFSKDGIFIRIIVTFTNNPYDTCFVKNNTVAVVLGSTNQTTLVDIEMNRIIQTIKLSHDCNGVASDGETLVISSSDSQRTRVNINDMSHTLLEDMGGVGCIALIQGNIYGTIPVENKVCCLKSTGELLWIFQHQDIDCPV</sequence>
<evidence type="ECO:0000313" key="1">
    <source>
        <dbReference type="EMBL" id="CAC5358058.1"/>
    </source>
</evidence>
<dbReference type="OrthoDB" id="6050885at2759"/>
<accession>A0A6J7ZVS9</accession>
<dbReference type="Proteomes" id="UP000507470">
    <property type="component" value="Unassembled WGS sequence"/>
</dbReference>